<dbReference type="EMBL" id="JAPWTJ010000867">
    <property type="protein sequence ID" value="KAJ8975150.1"/>
    <property type="molecule type" value="Genomic_DNA"/>
</dbReference>
<feature type="non-terminal residue" evidence="1">
    <location>
        <position position="1"/>
    </location>
</feature>
<accession>A0ABQ9JB30</accession>
<dbReference type="Proteomes" id="UP001162164">
    <property type="component" value="Unassembled WGS sequence"/>
</dbReference>
<protein>
    <recommendedName>
        <fullName evidence="3">Reverse transcriptase</fullName>
    </recommendedName>
</protein>
<organism evidence="1 2">
    <name type="scientific">Molorchus minor</name>
    <dbReference type="NCBI Taxonomy" id="1323400"/>
    <lineage>
        <taxon>Eukaryota</taxon>
        <taxon>Metazoa</taxon>
        <taxon>Ecdysozoa</taxon>
        <taxon>Arthropoda</taxon>
        <taxon>Hexapoda</taxon>
        <taxon>Insecta</taxon>
        <taxon>Pterygota</taxon>
        <taxon>Neoptera</taxon>
        <taxon>Endopterygota</taxon>
        <taxon>Coleoptera</taxon>
        <taxon>Polyphaga</taxon>
        <taxon>Cucujiformia</taxon>
        <taxon>Chrysomeloidea</taxon>
        <taxon>Cerambycidae</taxon>
        <taxon>Lamiinae</taxon>
        <taxon>Monochamini</taxon>
        <taxon>Molorchus</taxon>
    </lineage>
</organism>
<name>A0ABQ9JB30_9CUCU</name>
<comment type="caution">
    <text evidence="1">The sequence shown here is derived from an EMBL/GenBank/DDBJ whole genome shotgun (WGS) entry which is preliminary data.</text>
</comment>
<gene>
    <name evidence="1" type="ORF">NQ317_012427</name>
</gene>
<evidence type="ECO:0000313" key="2">
    <source>
        <dbReference type="Proteomes" id="UP001162164"/>
    </source>
</evidence>
<evidence type="ECO:0000313" key="1">
    <source>
        <dbReference type="EMBL" id="KAJ8975150.1"/>
    </source>
</evidence>
<proteinExistence type="predicted"/>
<keyword evidence="2" id="KW-1185">Reference proteome</keyword>
<evidence type="ECO:0008006" key="3">
    <source>
        <dbReference type="Google" id="ProtNLM"/>
    </source>
</evidence>
<sequence length="222" mass="25978">KKGQLMKQVLLLSYELEGKLNTVFEQFSNWFSVNKLIVNQEKTVMLQFFGRKKIQTAINIRIDNVTLVPSETTKFLGIHIDSDISWRYHINNTCRKLSSGYYAILQPKKTLSYGVTLWGDATDSERVLIAQKRVIRLMFVLRRFESCKSLFKQHAILTAPCIYIYNCVIYIKKNIKKYITNAELHNYQTRHGYLIQTQKHRTALYEKSPLLAGIKFYNCLPP</sequence>
<reference evidence="1" key="1">
    <citation type="journal article" date="2023" name="Insect Mol. Biol.">
        <title>Genome sequencing provides insights into the evolution of gene families encoding plant cell wall-degrading enzymes in longhorned beetles.</title>
        <authorList>
            <person name="Shin N.R."/>
            <person name="Okamura Y."/>
            <person name="Kirsch R."/>
            <person name="Pauchet Y."/>
        </authorList>
    </citation>
    <scope>NUCLEOTIDE SEQUENCE</scope>
    <source>
        <strain evidence="1">MMC_N1</strain>
    </source>
</reference>